<gene>
    <name evidence="1" type="ORF">GPM918_LOCUS40234</name>
    <name evidence="2" type="ORF">SRO942_LOCUS41161</name>
</gene>
<feature type="non-terminal residue" evidence="1">
    <location>
        <position position="1"/>
    </location>
</feature>
<reference evidence="1" key="1">
    <citation type="submission" date="2021-02" db="EMBL/GenBank/DDBJ databases">
        <authorList>
            <person name="Nowell W R."/>
        </authorList>
    </citation>
    <scope>NUCLEOTIDE SEQUENCE</scope>
</reference>
<name>A0A815YC21_9BILA</name>
<comment type="caution">
    <text evidence="1">The sequence shown here is derived from an EMBL/GenBank/DDBJ whole genome shotgun (WGS) entry which is preliminary data.</text>
</comment>
<keyword evidence="3" id="KW-1185">Reference proteome</keyword>
<evidence type="ECO:0000313" key="3">
    <source>
        <dbReference type="Proteomes" id="UP000663829"/>
    </source>
</evidence>
<dbReference type="EMBL" id="CAJOBC010095222">
    <property type="protein sequence ID" value="CAF4431100.1"/>
    <property type="molecule type" value="Genomic_DNA"/>
</dbReference>
<dbReference type="AlphaFoldDB" id="A0A815YC21"/>
<proteinExistence type="predicted"/>
<sequence length="35" mass="3838">MQRVSFAMSRLSTATPSTHAFQLAVRPSTYPVISV</sequence>
<dbReference type="Proteomes" id="UP000681722">
    <property type="component" value="Unassembled WGS sequence"/>
</dbReference>
<dbReference type="EMBL" id="CAJNOQ010029411">
    <property type="protein sequence ID" value="CAF1568531.1"/>
    <property type="molecule type" value="Genomic_DNA"/>
</dbReference>
<evidence type="ECO:0000313" key="2">
    <source>
        <dbReference type="EMBL" id="CAF4431100.1"/>
    </source>
</evidence>
<evidence type="ECO:0000313" key="1">
    <source>
        <dbReference type="EMBL" id="CAF1568531.1"/>
    </source>
</evidence>
<accession>A0A815YC21</accession>
<protein>
    <submittedName>
        <fullName evidence="1">Uncharacterized protein</fullName>
    </submittedName>
</protein>
<organism evidence="1 3">
    <name type="scientific">Didymodactylos carnosus</name>
    <dbReference type="NCBI Taxonomy" id="1234261"/>
    <lineage>
        <taxon>Eukaryota</taxon>
        <taxon>Metazoa</taxon>
        <taxon>Spiralia</taxon>
        <taxon>Gnathifera</taxon>
        <taxon>Rotifera</taxon>
        <taxon>Eurotatoria</taxon>
        <taxon>Bdelloidea</taxon>
        <taxon>Philodinida</taxon>
        <taxon>Philodinidae</taxon>
        <taxon>Didymodactylos</taxon>
    </lineage>
</organism>
<dbReference type="Proteomes" id="UP000663829">
    <property type="component" value="Unassembled WGS sequence"/>
</dbReference>